<keyword evidence="7" id="KW-1185">Reference proteome</keyword>
<dbReference type="Pfam" id="PF00963">
    <property type="entry name" value="Cohesin"/>
    <property type="match status" value="1"/>
</dbReference>
<keyword evidence="6" id="KW-0119">Carbohydrate metabolism</keyword>
<dbReference type="SUPFAM" id="SSF49384">
    <property type="entry name" value="Carbohydrate-binding domain"/>
    <property type="match status" value="1"/>
</dbReference>
<dbReference type="GO" id="GO:0045493">
    <property type="term" value="P:xylan catabolic process"/>
    <property type="evidence" value="ECO:0007669"/>
    <property type="project" value="UniProtKB-KW"/>
</dbReference>
<gene>
    <name evidence="6" type="primary">xynA10</name>
    <name evidence="6" type="ORF">HVS_11195</name>
</gene>
<feature type="region of interest" description="Disordered" evidence="4">
    <location>
        <begin position="198"/>
        <end position="249"/>
    </location>
</feature>
<evidence type="ECO:0000256" key="1">
    <source>
        <dbReference type="ARBA" id="ARBA00004613"/>
    </source>
</evidence>
<keyword evidence="3" id="KW-0677">Repeat</keyword>
<dbReference type="GO" id="GO:0005576">
    <property type="term" value="C:extracellular region"/>
    <property type="evidence" value="ECO:0007669"/>
    <property type="project" value="UniProtKB-SubCell"/>
</dbReference>
<dbReference type="EMBL" id="CP025197">
    <property type="protein sequence ID" value="AUG58133.1"/>
    <property type="molecule type" value="Genomic_DNA"/>
</dbReference>
<dbReference type="RefSeq" id="WP_101302318.1">
    <property type="nucleotide sequence ID" value="NZ_CP025197.1"/>
</dbReference>
<evidence type="ECO:0000259" key="5">
    <source>
        <dbReference type="PROSITE" id="PS51272"/>
    </source>
</evidence>
<keyword evidence="6" id="KW-0858">Xylan degradation</keyword>
<keyword evidence="2" id="KW-0964">Secreted</keyword>
<evidence type="ECO:0000256" key="3">
    <source>
        <dbReference type="ARBA" id="ARBA00022737"/>
    </source>
</evidence>
<dbReference type="KEGG" id="hsc:HVS_11195"/>
<feature type="domain" description="SLH" evidence="5">
    <location>
        <begin position="512"/>
        <end position="570"/>
    </location>
</feature>
<keyword evidence="6" id="KW-0326">Glycosidase</keyword>
<dbReference type="Pfam" id="PF00395">
    <property type="entry name" value="SLH"/>
    <property type="match status" value="3"/>
</dbReference>
<proteinExistence type="predicted"/>
<dbReference type="CDD" id="cd08547">
    <property type="entry name" value="Type_II_cohesin"/>
    <property type="match status" value="1"/>
</dbReference>
<dbReference type="GO" id="GO:0030246">
    <property type="term" value="F:carbohydrate binding"/>
    <property type="evidence" value="ECO:0007669"/>
    <property type="project" value="InterPro"/>
</dbReference>
<keyword evidence="6" id="KW-0624">Polysaccharide degradation</keyword>
<evidence type="ECO:0000256" key="2">
    <source>
        <dbReference type="ARBA" id="ARBA00022525"/>
    </source>
</evidence>
<dbReference type="PROSITE" id="PS51272">
    <property type="entry name" value="SLH"/>
    <property type="match status" value="3"/>
</dbReference>
<evidence type="ECO:0000313" key="7">
    <source>
        <dbReference type="Proteomes" id="UP000233534"/>
    </source>
</evidence>
<keyword evidence="6" id="KW-0378">Hydrolase</keyword>
<feature type="compositionally biased region" description="Polar residues" evidence="4">
    <location>
        <begin position="222"/>
        <end position="232"/>
    </location>
</feature>
<dbReference type="InterPro" id="IPR001119">
    <property type="entry name" value="SLH_dom"/>
</dbReference>
<accession>A0A2K9EJI0</accession>
<reference evidence="6 7" key="1">
    <citation type="submission" date="2017-12" db="EMBL/GenBank/DDBJ databases">
        <title>Complete genome sequence of Herbivorax saccincola GGR1, a novel Cellulosome-producing hydrolytic bacterium in a thermophilic biogas plant, established by Illumina and Nanopore MinION sequencing.</title>
        <authorList>
            <person name="Pechtl A."/>
            <person name="Ruckert C."/>
            <person name="Koeck D.E."/>
            <person name="Maus I."/>
            <person name="Winkler A."/>
            <person name="Kalinowski J."/>
            <person name="Puhler A."/>
            <person name="Schwarz W.W."/>
            <person name="Zverlov V.V."/>
            <person name="Schluter A."/>
            <person name="Liebl W."/>
        </authorList>
    </citation>
    <scope>NUCLEOTIDE SEQUENCE [LARGE SCALE GENOMIC DNA]</scope>
    <source>
        <strain evidence="7">SR1</strain>
    </source>
</reference>
<dbReference type="GO" id="GO:0031176">
    <property type="term" value="F:endo-1,4-beta-xylanase activity"/>
    <property type="evidence" value="ECO:0007669"/>
    <property type="project" value="UniProtKB-EC"/>
</dbReference>
<protein>
    <submittedName>
        <fullName evidence="6">Endo-1,4-beta-xylanase A</fullName>
        <ecNumber evidence="6">3.2.1.8</ecNumber>
    </submittedName>
</protein>
<dbReference type="EC" id="3.2.1.8" evidence="6"/>
<feature type="domain" description="SLH" evidence="5">
    <location>
        <begin position="575"/>
        <end position="629"/>
    </location>
</feature>
<dbReference type="Gene3D" id="2.60.40.680">
    <property type="match status" value="1"/>
</dbReference>
<feature type="domain" description="SLH" evidence="5">
    <location>
        <begin position="448"/>
        <end position="511"/>
    </location>
</feature>
<dbReference type="InterPro" id="IPR002102">
    <property type="entry name" value="Cohesin_dom"/>
</dbReference>
<organism evidence="6 7">
    <name type="scientific">Acetivibrio saccincola</name>
    <dbReference type="NCBI Taxonomy" id="1677857"/>
    <lineage>
        <taxon>Bacteria</taxon>
        <taxon>Bacillati</taxon>
        <taxon>Bacillota</taxon>
        <taxon>Clostridia</taxon>
        <taxon>Eubacteriales</taxon>
        <taxon>Oscillospiraceae</taxon>
        <taxon>Acetivibrio</taxon>
    </lineage>
</organism>
<dbReference type="InterPro" id="IPR008965">
    <property type="entry name" value="CBM2/CBM3_carb-bd_dom_sf"/>
</dbReference>
<sequence>MKKAINPNVIAVFLVVLMLTVWTFTLTFVSADNESNLILEFDKTEAEVGEIIKVTARVNNIKKLAGYQINISYDPDVVEVVNPDTGSTSSVIVTGDLITDSRFLPLPVLSNDKDTGLIAIGRIYINLPEYQEKGQVKETGILFETGFKILKKEKTEIKLTNERLPGGIDGTVLFDWEGKHIKDYEVIGAIQEINKLEIPTSEITPEPTPDPTPQEPTATPSLDPTSEPSLKPTTEPEGEILPLAPKLDNSTGEASVTAEIKDIMEAFNNAKTEEGIKKLVLNVERVLGAKSYVIEIPTDLLSYNDLVHKILITTEFGNIEMPSNFFSQKGVSDKIINSATVSFSIKTSDLEGLDEDIKNKIGIRPVVEIDIMADGELIQWNSPLIPIKVSIPYMPLEEPENYEFIVVWHINKGTGGIMPVTSGKYQTYPVGAVEFMTNNFGKFAVAYNYKTFDDISSYSWAKNQIEVLASKGVISGMSETTFAPGEDIKRADFIILLIKSLGLYCEFESNFSDVSPESYYYEYVGMAKELGITSGVGNNMFKPLKKITRQDMMVLTANALKIAGKISDTGNESDISKFSDKDKIASYAVEGVATLVKKGIVVGSGNIINPLGNATRAELAAIIYKIYYI</sequence>
<comment type="subcellular location">
    <subcellularLocation>
        <location evidence="1">Secreted</location>
    </subcellularLocation>
</comment>
<dbReference type="Proteomes" id="UP000233534">
    <property type="component" value="Chromosome"/>
</dbReference>
<name>A0A2K9EJI0_9FIRM</name>
<evidence type="ECO:0000256" key="4">
    <source>
        <dbReference type="SAM" id="MobiDB-lite"/>
    </source>
</evidence>
<evidence type="ECO:0000313" key="6">
    <source>
        <dbReference type="EMBL" id="AUG58133.1"/>
    </source>
</evidence>
<dbReference type="AlphaFoldDB" id="A0A2K9EJI0"/>